<sequence>MSAGKMIRQIDQARPLGVQSVLQSSDERTTFMLLSKVVAINPDDTARISLEFLDASGQRQQVDTTVKLGRPTVIASGPMGHEYRLRVIRS</sequence>
<accession>A0A158AIN5</accession>
<evidence type="ECO:0000313" key="2">
    <source>
        <dbReference type="Proteomes" id="UP000054624"/>
    </source>
</evidence>
<protein>
    <submittedName>
        <fullName evidence="1">Uncharacterized protein</fullName>
    </submittedName>
</protein>
<dbReference type="AlphaFoldDB" id="A0A158AIN5"/>
<organism evidence="1 2">
    <name type="scientific">Caballeronia temeraria</name>
    <dbReference type="NCBI Taxonomy" id="1777137"/>
    <lineage>
        <taxon>Bacteria</taxon>
        <taxon>Pseudomonadati</taxon>
        <taxon>Pseudomonadota</taxon>
        <taxon>Betaproteobacteria</taxon>
        <taxon>Burkholderiales</taxon>
        <taxon>Burkholderiaceae</taxon>
        <taxon>Caballeronia</taxon>
    </lineage>
</organism>
<name>A0A158AIN5_9BURK</name>
<keyword evidence="2" id="KW-1185">Reference proteome</keyword>
<gene>
    <name evidence="1" type="ORF">AWB76_02486</name>
</gene>
<reference evidence="2" key="1">
    <citation type="submission" date="2016-01" db="EMBL/GenBank/DDBJ databases">
        <authorList>
            <person name="Peeters Charlotte."/>
        </authorList>
    </citation>
    <scope>NUCLEOTIDE SEQUENCE [LARGE SCALE GENOMIC DNA]</scope>
</reference>
<dbReference type="Proteomes" id="UP000054624">
    <property type="component" value="Unassembled WGS sequence"/>
</dbReference>
<evidence type="ECO:0000313" key="1">
    <source>
        <dbReference type="EMBL" id="SAK57640.1"/>
    </source>
</evidence>
<proteinExistence type="predicted"/>
<dbReference type="EMBL" id="FCOI02000006">
    <property type="protein sequence ID" value="SAK57640.1"/>
    <property type="molecule type" value="Genomic_DNA"/>
</dbReference>